<gene>
    <name evidence="2" type="ORF">MGAL_10B060289</name>
</gene>
<evidence type="ECO:0000313" key="3">
    <source>
        <dbReference type="Proteomes" id="UP000596742"/>
    </source>
</evidence>
<evidence type="ECO:0000313" key="2">
    <source>
        <dbReference type="EMBL" id="VDI17242.1"/>
    </source>
</evidence>
<reference evidence="2" key="1">
    <citation type="submission" date="2018-11" db="EMBL/GenBank/DDBJ databases">
        <authorList>
            <person name="Alioto T."/>
            <person name="Alioto T."/>
        </authorList>
    </citation>
    <scope>NUCLEOTIDE SEQUENCE</scope>
</reference>
<sequence length="271" mass="31098">MKNAKTKTVRHEPNDKVYCKTKLFPPLYVTLEHANTESDVNVFRHSKKKRSNNVKRDLTQVETMRWLQRHSMRFRTGNYDVNGDNSREDTDGEQEAKPPESKFLCFTERITLAERDDTLGRRSKASHKGKDKSHGRNNSNSICRTCGSADKYLKPRSSSLIIHPRVQNCECCMRHSFSKTSLFENVSGNAKTFFNNCSMPRVFEADLEVNGKGFENNIVIEPKTKNKGNILSLPRIRLKHNDVQQPPNQGKPVRLYVLGKERCRAMNVAAI</sequence>
<keyword evidence="3" id="KW-1185">Reference proteome</keyword>
<dbReference type="OrthoDB" id="6120747at2759"/>
<protein>
    <submittedName>
        <fullName evidence="2">Uncharacterized protein</fullName>
    </submittedName>
</protein>
<evidence type="ECO:0000256" key="1">
    <source>
        <dbReference type="SAM" id="MobiDB-lite"/>
    </source>
</evidence>
<proteinExistence type="predicted"/>
<dbReference type="AlphaFoldDB" id="A0A8B6DCJ9"/>
<name>A0A8B6DCJ9_MYTGA</name>
<feature type="region of interest" description="Disordered" evidence="1">
    <location>
        <begin position="116"/>
        <end position="140"/>
    </location>
</feature>
<accession>A0A8B6DCJ9</accession>
<organism evidence="2 3">
    <name type="scientific">Mytilus galloprovincialis</name>
    <name type="common">Mediterranean mussel</name>
    <dbReference type="NCBI Taxonomy" id="29158"/>
    <lineage>
        <taxon>Eukaryota</taxon>
        <taxon>Metazoa</taxon>
        <taxon>Spiralia</taxon>
        <taxon>Lophotrochozoa</taxon>
        <taxon>Mollusca</taxon>
        <taxon>Bivalvia</taxon>
        <taxon>Autobranchia</taxon>
        <taxon>Pteriomorphia</taxon>
        <taxon>Mytilida</taxon>
        <taxon>Mytiloidea</taxon>
        <taxon>Mytilidae</taxon>
        <taxon>Mytilinae</taxon>
        <taxon>Mytilus</taxon>
    </lineage>
</organism>
<feature type="region of interest" description="Disordered" evidence="1">
    <location>
        <begin position="76"/>
        <end position="99"/>
    </location>
</feature>
<feature type="compositionally biased region" description="Basic and acidic residues" evidence="1">
    <location>
        <begin position="85"/>
        <end position="99"/>
    </location>
</feature>
<feature type="compositionally biased region" description="Basic residues" evidence="1">
    <location>
        <begin position="121"/>
        <end position="135"/>
    </location>
</feature>
<dbReference type="EMBL" id="UYJE01003201">
    <property type="protein sequence ID" value="VDI17242.1"/>
    <property type="molecule type" value="Genomic_DNA"/>
</dbReference>
<comment type="caution">
    <text evidence="2">The sequence shown here is derived from an EMBL/GenBank/DDBJ whole genome shotgun (WGS) entry which is preliminary data.</text>
</comment>
<dbReference type="Proteomes" id="UP000596742">
    <property type="component" value="Unassembled WGS sequence"/>
</dbReference>